<reference evidence="1 2" key="1">
    <citation type="journal article" date="2010" name="Stand. Genomic Sci.">
        <title>Complete genome sequence of Segniliparus rotundus type strain (CDC 1076).</title>
        <authorList>
            <person name="Sikorski J."/>
            <person name="Lapidus A."/>
            <person name="Copeland A."/>
            <person name="Misra M."/>
            <person name="Glavina Del Rio T."/>
            <person name="Nolan M."/>
            <person name="Lucas S."/>
            <person name="Chen F."/>
            <person name="Tice H."/>
            <person name="Cheng J.F."/>
            <person name="Jando M."/>
            <person name="Schneider S."/>
            <person name="Bruce D."/>
            <person name="Goodwin L."/>
            <person name="Pitluck S."/>
            <person name="Liolios K."/>
            <person name="Mikhailova N."/>
            <person name="Pati A."/>
            <person name="Ivanova N."/>
            <person name="Mavromatis K."/>
            <person name="Chen A."/>
            <person name="Palaniappan K."/>
            <person name="Chertkov O."/>
            <person name="Land M."/>
            <person name="Hauser L."/>
            <person name="Chang Y.J."/>
            <person name="Jeffries C.D."/>
            <person name="Brettin T."/>
            <person name="Detter J.C."/>
            <person name="Han C."/>
            <person name="Rohde M."/>
            <person name="Goker M."/>
            <person name="Bristow J."/>
            <person name="Eisen J.A."/>
            <person name="Markowitz V."/>
            <person name="Hugenholtz P."/>
            <person name="Kyrpides N.C."/>
            <person name="Klenk H.P."/>
        </authorList>
    </citation>
    <scope>NUCLEOTIDE SEQUENCE [LARGE SCALE GENOMIC DNA]</scope>
    <source>
        <strain evidence="2">ATCC BAA-972 / CDC 1076 / CIP 108378 / DSM 44985 / JCM 13578</strain>
    </source>
</reference>
<organism evidence="1 2">
    <name type="scientific">Segniliparus rotundus (strain ATCC BAA-972 / CDC 1076 / CIP 108378 / DSM 44985 / JCM 13578)</name>
    <dbReference type="NCBI Taxonomy" id="640132"/>
    <lineage>
        <taxon>Bacteria</taxon>
        <taxon>Bacillati</taxon>
        <taxon>Actinomycetota</taxon>
        <taxon>Actinomycetes</taxon>
        <taxon>Mycobacteriales</taxon>
        <taxon>Segniliparaceae</taxon>
        <taxon>Segniliparus</taxon>
    </lineage>
</organism>
<evidence type="ECO:0000313" key="2">
    <source>
        <dbReference type="Proteomes" id="UP000002247"/>
    </source>
</evidence>
<name>D6ZF99_SEGRD</name>
<sequence length="179" mass="19775">MCDPDGDGQRVLPRWRVAHDALHEDTMALARLLTDKERVRAKLNVLDSHADRLGTREEKLRLVESERESFVEEGSAVLRLVDEVGAAREAALADYRAGRQDAERRALAAERELGMSAESGEREAVIRRLEAEVAAGAAVFDELYTTVFLRLHDQVRSWLEHYDPSGALRAALGGGGDGV</sequence>
<dbReference type="RefSeq" id="WP_013138079.1">
    <property type="nucleotide sequence ID" value="NC_014168.1"/>
</dbReference>
<dbReference type="STRING" id="640132.Srot_1151"/>
<keyword evidence="2" id="KW-1185">Reference proteome</keyword>
<proteinExistence type="predicted"/>
<dbReference type="EMBL" id="CP001958">
    <property type="protein sequence ID" value="ADG97623.1"/>
    <property type="molecule type" value="Genomic_DNA"/>
</dbReference>
<protein>
    <submittedName>
        <fullName evidence="1">Uncharacterized protein</fullName>
    </submittedName>
</protein>
<evidence type="ECO:0000313" key="1">
    <source>
        <dbReference type="EMBL" id="ADG97623.1"/>
    </source>
</evidence>
<dbReference type="HOGENOM" id="CLU_1502455_0_0_11"/>
<dbReference type="Proteomes" id="UP000002247">
    <property type="component" value="Chromosome"/>
</dbReference>
<dbReference type="AlphaFoldDB" id="D6ZF99"/>
<dbReference type="KEGG" id="srt:Srot_1151"/>
<gene>
    <name evidence="1" type="ordered locus">Srot_1151</name>
</gene>
<accession>D6ZF99</accession>